<comment type="catalytic activity">
    <reaction evidence="8 9">
        <text>D-ribose 5-phosphate + ATP = 5-phospho-alpha-D-ribose 1-diphosphate + AMP + H(+)</text>
        <dbReference type="Rhea" id="RHEA:15609"/>
        <dbReference type="ChEBI" id="CHEBI:15378"/>
        <dbReference type="ChEBI" id="CHEBI:30616"/>
        <dbReference type="ChEBI" id="CHEBI:58017"/>
        <dbReference type="ChEBI" id="CHEBI:78346"/>
        <dbReference type="ChEBI" id="CHEBI:456215"/>
        <dbReference type="EC" id="2.7.6.1"/>
    </reaction>
</comment>
<dbReference type="Pfam" id="PF13793">
    <property type="entry name" value="Pribosyltran_N"/>
    <property type="match status" value="1"/>
</dbReference>
<dbReference type="NCBIfam" id="NF002320">
    <property type="entry name" value="PRK01259.1"/>
    <property type="match status" value="1"/>
</dbReference>
<protein>
    <recommendedName>
        <fullName evidence="9">Ribose-phosphate pyrophosphokinase</fullName>
        <shortName evidence="9">RPPK</shortName>
        <ecNumber evidence="9">2.7.6.1</ecNumber>
    </recommendedName>
    <alternativeName>
        <fullName evidence="9">5-phospho-D-ribosyl alpha-1-diphosphate synthase</fullName>
    </alternativeName>
    <alternativeName>
        <fullName evidence="9">Phosphoribosyl diphosphate synthase</fullName>
    </alternativeName>
    <alternativeName>
        <fullName evidence="9">Phosphoribosyl pyrophosphate synthase</fullName>
        <shortName evidence="9">P-Rib-PP synthase</shortName>
        <shortName evidence="9">PRPP synthase</shortName>
        <shortName evidence="9">PRPPase</shortName>
    </alternativeName>
</protein>
<feature type="domain" description="Ribose-phosphate pyrophosphokinase N-terminal" evidence="10">
    <location>
        <begin position="4"/>
        <end position="120"/>
    </location>
</feature>
<dbReference type="PROSITE" id="PS00114">
    <property type="entry name" value="PRPP_SYNTHASE"/>
    <property type="match status" value="1"/>
</dbReference>
<comment type="caution">
    <text evidence="11">The sequence shown here is derived from an EMBL/GenBank/DDBJ whole genome shotgun (WGS) entry which is preliminary data.</text>
</comment>
<evidence type="ECO:0000259" key="10">
    <source>
        <dbReference type="Pfam" id="PF13793"/>
    </source>
</evidence>
<keyword evidence="2 9" id="KW-0479">Metal-binding</keyword>
<dbReference type="EC" id="2.7.6.1" evidence="9"/>
<comment type="pathway">
    <text evidence="9">Metabolic intermediate biosynthesis; 5-phospho-alpha-D-ribose 1-diphosphate biosynthesis; 5-phospho-alpha-D-ribose 1-diphosphate from D-ribose 5-phosphate (route I): step 1/1.</text>
</comment>
<keyword evidence="6 9" id="KW-0067">ATP-binding</keyword>
<comment type="subcellular location">
    <subcellularLocation>
        <location evidence="9">Cytoplasm</location>
    </subcellularLocation>
</comment>
<keyword evidence="3 9" id="KW-0545">Nucleotide biosynthesis</keyword>
<evidence type="ECO:0000256" key="8">
    <source>
        <dbReference type="ARBA" id="ARBA00049535"/>
    </source>
</evidence>
<feature type="binding site" evidence="9">
    <location>
        <begin position="37"/>
        <end position="39"/>
    </location>
    <ligand>
        <name>ATP</name>
        <dbReference type="ChEBI" id="CHEBI:30616"/>
    </ligand>
</feature>
<evidence type="ECO:0000313" key="12">
    <source>
        <dbReference type="Proteomes" id="UP000443582"/>
    </source>
</evidence>
<feature type="active site" evidence="9">
    <location>
        <position position="193"/>
    </location>
</feature>
<comment type="function">
    <text evidence="9">Involved in the biosynthesis of the central metabolite phospho-alpha-D-ribosyl-1-pyrophosphate (PRPP) via the transfer of pyrophosphoryl group from ATP to 1-hydroxyl of ribose-5-phosphate (Rib-5-P).</text>
</comment>
<dbReference type="HAMAP" id="MF_00583_B">
    <property type="entry name" value="RibP_PPkinase_B"/>
    <property type="match status" value="1"/>
</dbReference>
<keyword evidence="4 9" id="KW-0547">Nucleotide-binding</keyword>
<dbReference type="Proteomes" id="UP000443582">
    <property type="component" value="Unassembled WGS sequence"/>
</dbReference>
<keyword evidence="12" id="KW-1185">Reference proteome</keyword>
<feature type="binding site" evidence="9">
    <location>
        <position position="170"/>
    </location>
    <ligand>
        <name>Mg(2+)</name>
        <dbReference type="ChEBI" id="CHEBI:18420"/>
    </ligand>
</feature>
<dbReference type="InterPro" id="IPR000836">
    <property type="entry name" value="PRTase_dom"/>
</dbReference>
<dbReference type="InterPro" id="IPR037515">
    <property type="entry name" value="Rib-P_diPkinase_bac"/>
</dbReference>
<sequence>MKRIVLVSGTSNPKLSSDISKILDVPLVDPQVTKFANGETFCEIEQNVRGADVFIIQSTCAPVNDNLMELLIMIDALKRASAASITAVIPHYGYCRQDRKVSPRTPISAKLVSDLITVAGASRVITMDLHSGQVQGFFNIPFDNIYASPVLVGHIKRELVGDNTIFVSPDAGGVERARHYAKKCKCDIAMIDKRRTGKNVAKAMNIVGDVKGKDCIILDDMIDTAGTLIEACNALKENGAKSVVACATHPVFSGPAIERITKSDALSKVLVTNTIPLSKAAIDSGKIISVSVAEILAKSIHRTFNNDSVSSLFL</sequence>
<feature type="binding site" evidence="9">
    <location>
        <position position="219"/>
    </location>
    <ligand>
        <name>D-ribose 5-phosphate</name>
        <dbReference type="ChEBI" id="CHEBI:78346"/>
    </ligand>
</feature>
<comment type="similarity">
    <text evidence="9">Belongs to the ribose-phosphate pyrophosphokinase family. Class I subfamily.</text>
</comment>
<evidence type="ECO:0000256" key="5">
    <source>
        <dbReference type="ARBA" id="ARBA00022777"/>
    </source>
</evidence>
<organism evidence="11 12">
    <name type="scientific">Halobacteriovorax vibrionivorans</name>
    <dbReference type="NCBI Taxonomy" id="2152716"/>
    <lineage>
        <taxon>Bacteria</taxon>
        <taxon>Pseudomonadati</taxon>
        <taxon>Bdellovibrionota</taxon>
        <taxon>Bacteriovoracia</taxon>
        <taxon>Bacteriovoracales</taxon>
        <taxon>Halobacteriovoraceae</taxon>
        <taxon>Halobacteriovorax</taxon>
    </lineage>
</organism>
<comment type="subunit">
    <text evidence="9">Homohexamer.</text>
</comment>
<reference evidence="12" key="1">
    <citation type="journal article" date="2019" name="Int. J. Syst. Evol. Microbiol.">
        <title>Halobacteriovorax valvorus sp. nov., a novel prokaryotic predator isolated from coastal seawater of China.</title>
        <authorList>
            <person name="Chen M.-X."/>
        </authorList>
    </citation>
    <scope>NUCLEOTIDE SEQUENCE [LARGE SCALE GENOMIC DNA]</scope>
    <source>
        <strain evidence="12">BL9</strain>
    </source>
</reference>
<feature type="binding site" evidence="9">
    <location>
        <begin position="96"/>
        <end position="97"/>
    </location>
    <ligand>
        <name>ATP</name>
        <dbReference type="ChEBI" id="CHEBI:30616"/>
    </ligand>
</feature>
<feature type="binding site" evidence="9">
    <location>
        <position position="195"/>
    </location>
    <ligand>
        <name>D-ribose 5-phosphate</name>
        <dbReference type="ChEBI" id="CHEBI:78346"/>
    </ligand>
</feature>
<dbReference type="PANTHER" id="PTHR10210">
    <property type="entry name" value="RIBOSE-PHOSPHATE DIPHOSPHOKINASE FAMILY MEMBER"/>
    <property type="match status" value="1"/>
</dbReference>
<dbReference type="InterPro" id="IPR005946">
    <property type="entry name" value="Rib-P_diPkinase"/>
</dbReference>
<evidence type="ECO:0000256" key="9">
    <source>
        <dbReference type="HAMAP-Rule" id="MF_00583"/>
    </source>
</evidence>
<keyword evidence="1 9" id="KW-0808">Transferase</keyword>
<dbReference type="SMART" id="SM01400">
    <property type="entry name" value="Pribosyltran_N"/>
    <property type="match status" value="1"/>
</dbReference>
<evidence type="ECO:0000313" key="11">
    <source>
        <dbReference type="EMBL" id="RZF23017.1"/>
    </source>
</evidence>
<dbReference type="InterPro" id="IPR000842">
    <property type="entry name" value="PRib_PP_synth_CS"/>
</dbReference>
<comment type="cofactor">
    <cofactor evidence="9">
        <name>Mg(2+)</name>
        <dbReference type="ChEBI" id="CHEBI:18420"/>
    </cofactor>
    <text evidence="9">Binds 2 Mg(2+) ions per subunit.</text>
</comment>
<keyword evidence="5 9" id="KW-0418">Kinase</keyword>
<dbReference type="EMBL" id="QDKL01000001">
    <property type="protein sequence ID" value="RZF23017.1"/>
    <property type="molecule type" value="Genomic_DNA"/>
</dbReference>
<name>A0ABY0IPA8_9BACT</name>
<dbReference type="NCBIfam" id="TIGR01251">
    <property type="entry name" value="ribP_PPkin"/>
    <property type="match status" value="1"/>
</dbReference>
<evidence type="ECO:0000256" key="7">
    <source>
        <dbReference type="ARBA" id="ARBA00022842"/>
    </source>
</evidence>
<dbReference type="Gene3D" id="3.40.50.2020">
    <property type="match status" value="2"/>
</dbReference>
<dbReference type="CDD" id="cd06223">
    <property type="entry name" value="PRTases_typeI"/>
    <property type="match status" value="1"/>
</dbReference>
<dbReference type="SUPFAM" id="SSF53271">
    <property type="entry name" value="PRTase-like"/>
    <property type="match status" value="1"/>
</dbReference>
<feature type="binding site" evidence="9">
    <location>
        <position position="130"/>
    </location>
    <ligand>
        <name>Mg(2+)</name>
        <dbReference type="ChEBI" id="CHEBI:18420"/>
    </ligand>
</feature>
<dbReference type="Pfam" id="PF14572">
    <property type="entry name" value="Pribosyl_synth"/>
    <property type="match status" value="1"/>
</dbReference>
<evidence type="ECO:0000256" key="2">
    <source>
        <dbReference type="ARBA" id="ARBA00022723"/>
    </source>
</evidence>
<evidence type="ECO:0000256" key="1">
    <source>
        <dbReference type="ARBA" id="ARBA00022679"/>
    </source>
</evidence>
<evidence type="ECO:0000256" key="6">
    <source>
        <dbReference type="ARBA" id="ARBA00022840"/>
    </source>
</evidence>
<keyword evidence="9" id="KW-0963">Cytoplasm</keyword>
<gene>
    <name evidence="9" type="primary">prs</name>
    <name evidence="11" type="ORF">DAY19_04395</name>
</gene>
<dbReference type="InterPro" id="IPR029099">
    <property type="entry name" value="Pribosyltran_N"/>
</dbReference>
<evidence type="ECO:0000256" key="4">
    <source>
        <dbReference type="ARBA" id="ARBA00022741"/>
    </source>
</evidence>
<keyword evidence="7 9" id="KW-0460">Magnesium</keyword>
<dbReference type="InterPro" id="IPR029057">
    <property type="entry name" value="PRTase-like"/>
</dbReference>
<proteinExistence type="inferred from homology"/>
<evidence type="ECO:0000256" key="3">
    <source>
        <dbReference type="ARBA" id="ARBA00022727"/>
    </source>
</evidence>
<feature type="binding site" evidence="9">
    <location>
        <begin position="223"/>
        <end position="227"/>
    </location>
    <ligand>
        <name>D-ribose 5-phosphate</name>
        <dbReference type="ChEBI" id="CHEBI:78346"/>
    </ligand>
</feature>
<dbReference type="PANTHER" id="PTHR10210:SF41">
    <property type="entry name" value="RIBOSE-PHOSPHATE PYROPHOSPHOKINASE 1, CHLOROPLASTIC"/>
    <property type="match status" value="1"/>
</dbReference>
<accession>A0ABY0IPA8</accession>